<dbReference type="EMBL" id="CVRI01000037">
    <property type="protein sequence ID" value="CRK93561.1"/>
    <property type="molecule type" value="Genomic_DNA"/>
</dbReference>
<evidence type="ECO:0000256" key="1">
    <source>
        <dbReference type="SAM" id="SignalP"/>
    </source>
</evidence>
<protein>
    <submittedName>
        <fullName evidence="2">CLUMA_CG007094, isoform A</fullName>
    </submittedName>
</protein>
<gene>
    <name evidence="2" type="ORF">CLUMA_CG007094</name>
</gene>
<dbReference type="AlphaFoldDB" id="A0A1J1I5A7"/>
<name>A0A1J1I5A7_9DIPT</name>
<accession>A0A1J1I5A7</accession>
<proteinExistence type="predicted"/>
<organism evidence="2 3">
    <name type="scientific">Clunio marinus</name>
    <dbReference type="NCBI Taxonomy" id="568069"/>
    <lineage>
        <taxon>Eukaryota</taxon>
        <taxon>Metazoa</taxon>
        <taxon>Ecdysozoa</taxon>
        <taxon>Arthropoda</taxon>
        <taxon>Hexapoda</taxon>
        <taxon>Insecta</taxon>
        <taxon>Pterygota</taxon>
        <taxon>Neoptera</taxon>
        <taxon>Endopterygota</taxon>
        <taxon>Diptera</taxon>
        <taxon>Nematocera</taxon>
        <taxon>Chironomoidea</taxon>
        <taxon>Chironomidae</taxon>
        <taxon>Clunio</taxon>
    </lineage>
</organism>
<sequence length="204" mass="22635">MKLLHLLIVVIITKEVFSGGENLCSSPPLSFSPSAIAERLSNIKDFVNDVSNIYLPFFQGQEDEKSDQERVAETIDIFNSVLTLFTNNGITISLDNIITATLTLVNSLTSTGIQKKIDKLEGTLNIMDTFLVEFLTSILEQIASETGSNYNYVSEVAAGLVDPVDYPISCILDELTDIYQFVSNIKTEIENIVNETVEELEKQL</sequence>
<keyword evidence="1" id="KW-0732">Signal</keyword>
<evidence type="ECO:0000313" key="3">
    <source>
        <dbReference type="Proteomes" id="UP000183832"/>
    </source>
</evidence>
<keyword evidence="3" id="KW-1185">Reference proteome</keyword>
<feature type="signal peptide" evidence="1">
    <location>
        <begin position="1"/>
        <end position="18"/>
    </location>
</feature>
<feature type="chain" id="PRO_5012113954" evidence="1">
    <location>
        <begin position="19"/>
        <end position="204"/>
    </location>
</feature>
<reference evidence="2 3" key="1">
    <citation type="submission" date="2015-04" db="EMBL/GenBank/DDBJ databases">
        <authorList>
            <person name="Syromyatnikov M.Y."/>
            <person name="Popov V.N."/>
        </authorList>
    </citation>
    <scope>NUCLEOTIDE SEQUENCE [LARGE SCALE GENOMIC DNA]</scope>
</reference>
<evidence type="ECO:0000313" key="2">
    <source>
        <dbReference type="EMBL" id="CRK93561.1"/>
    </source>
</evidence>
<dbReference type="Proteomes" id="UP000183832">
    <property type="component" value="Unassembled WGS sequence"/>
</dbReference>